<dbReference type="HAMAP" id="MF_00230">
    <property type="entry name" value="CobT"/>
    <property type="match status" value="1"/>
</dbReference>
<name>A0A3B1BSR7_9ZZZZ</name>
<evidence type="ECO:0000256" key="4">
    <source>
        <dbReference type="ARBA" id="ARBA00015486"/>
    </source>
</evidence>
<dbReference type="InterPro" id="IPR023195">
    <property type="entry name" value="Nict_dMeBzImd_PRibTrfase_N"/>
</dbReference>
<dbReference type="InterPro" id="IPR036087">
    <property type="entry name" value="Nict_dMeBzImd_PRibTrfase_sf"/>
</dbReference>
<dbReference type="EC" id="2.4.2.21" evidence="3"/>
<keyword evidence="7 10" id="KW-0808">Transferase</keyword>
<evidence type="ECO:0000256" key="5">
    <source>
        <dbReference type="ARBA" id="ARBA00022573"/>
    </source>
</evidence>
<dbReference type="FunFam" id="3.40.50.10210:FF:000001">
    <property type="entry name" value="Nicotinate-nucleotide--dimethylbenzimidazole phosphoribosyltransferase"/>
    <property type="match status" value="1"/>
</dbReference>
<reference evidence="10" key="1">
    <citation type="submission" date="2018-06" db="EMBL/GenBank/DDBJ databases">
        <authorList>
            <person name="Zhirakovskaya E."/>
        </authorList>
    </citation>
    <scope>NUCLEOTIDE SEQUENCE</scope>
</reference>
<dbReference type="PANTHER" id="PTHR43463">
    <property type="entry name" value="NICOTINATE-NUCLEOTIDE--DIMETHYLBENZIMIDAZOLE PHOSPHORIBOSYLTRANSFERASE"/>
    <property type="match status" value="1"/>
</dbReference>
<dbReference type="AlphaFoldDB" id="A0A3B1BSR7"/>
<evidence type="ECO:0000313" key="10">
    <source>
        <dbReference type="EMBL" id="VAX13710.1"/>
    </source>
</evidence>
<gene>
    <name evidence="10" type="ORF">MNBD_GAMMA24-2195</name>
</gene>
<evidence type="ECO:0000256" key="6">
    <source>
        <dbReference type="ARBA" id="ARBA00022676"/>
    </source>
</evidence>
<dbReference type="InterPro" id="IPR017846">
    <property type="entry name" value="Nict_dMeBzImd_PRibTrfase_bact"/>
</dbReference>
<keyword evidence="6 10" id="KW-0328">Glycosyltransferase</keyword>
<dbReference type="NCBIfam" id="NF000996">
    <property type="entry name" value="PRK00105.1"/>
    <property type="match status" value="1"/>
</dbReference>
<dbReference type="SUPFAM" id="SSF52733">
    <property type="entry name" value="Nicotinate mononucleotide:5,6-dimethylbenzimidazole phosphoribosyltransferase (CobT)"/>
    <property type="match status" value="1"/>
</dbReference>
<evidence type="ECO:0000256" key="2">
    <source>
        <dbReference type="ARBA" id="ARBA00007110"/>
    </source>
</evidence>
<dbReference type="InterPro" id="IPR003200">
    <property type="entry name" value="Nict_dMeBzImd_PRibTrfase"/>
</dbReference>
<accession>A0A3B1BSR7</accession>
<evidence type="ECO:0000256" key="1">
    <source>
        <dbReference type="ARBA" id="ARBA00005049"/>
    </source>
</evidence>
<protein>
    <recommendedName>
        <fullName evidence="4">Nicotinate-nucleotide--dimethylbenzimidazole phosphoribosyltransferase</fullName>
        <ecNumber evidence="3">2.4.2.21</ecNumber>
    </recommendedName>
    <alternativeName>
        <fullName evidence="8">N(1)-alpha-phosphoribosyltransferase</fullName>
    </alternativeName>
</protein>
<dbReference type="PANTHER" id="PTHR43463:SF1">
    <property type="entry name" value="NICOTINATE-NUCLEOTIDE--DIMETHYLBENZIMIDAZOLE PHOSPHORIBOSYLTRANSFERASE"/>
    <property type="match status" value="1"/>
</dbReference>
<dbReference type="EMBL" id="UOFZ01000131">
    <property type="protein sequence ID" value="VAX13710.1"/>
    <property type="molecule type" value="Genomic_DNA"/>
</dbReference>
<dbReference type="CDD" id="cd02439">
    <property type="entry name" value="DMB-PRT_CobT"/>
    <property type="match status" value="1"/>
</dbReference>
<comment type="pathway">
    <text evidence="1">Nucleoside biosynthesis; alpha-ribazole biosynthesis; alpha-ribazole from 5,6-dimethylbenzimidazole: step 1/2.</text>
</comment>
<dbReference type="GO" id="GO:0008939">
    <property type="term" value="F:nicotinate-nucleotide-dimethylbenzimidazole phosphoribosyltransferase activity"/>
    <property type="evidence" value="ECO:0007669"/>
    <property type="project" value="UniProtKB-EC"/>
</dbReference>
<dbReference type="Pfam" id="PF02277">
    <property type="entry name" value="DBI_PRT"/>
    <property type="match status" value="1"/>
</dbReference>
<proteinExistence type="inferred from homology"/>
<keyword evidence="5" id="KW-0169">Cobalamin biosynthesis</keyword>
<comment type="similarity">
    <text evidence="2">Belongs to the CobT family.</text>
</comment>
<evidence type="ECO:0000256" key="3">
    <source>
        <dbReference type="ARBA" id="ARBA00011991"/>
    </source>
</evidence>
<sequence length="351" mass="36326">MNADWLNVPSTPLNKQTAEQAVARQMQLTKPPGALGYLETLAIRLAGMQGTVEPSVDNVHITVFAADHGVATRGVSAFPQAVTVEMLRNFSRGGAAINVLARHLGATLNVINLGTASDPGLLDNVTDRHLGAGTADFVEQAAMSEQQFYDALNAGRQAAERVSLARGDLFIGGEMGIGNTTSAAAIACALLDKEASLLTGPGTGLDNDGVSRKAELIAAALLRHQSAVGDPLEILRCLGGFEIVALAGSYLSCAHTGLPVLVDGFISSVAALAAVTINPDTADWLLYSHSSAEPGHAHVLKALQAQPVLDLGMRLGEGSGAAVAVPLLRLACELHNRMATFAEAGVSEKTN</sequence>
<dbReference type="GO" id="GO:0009236">
    <property type="term" value="P:cobalamin biosynthetic process"/>
    <property type="evidence" value="ECO:0007669"/>
    <property type="project" value="UniProtKB-KW"/>
</dbReference>
<dbReference type="UniPathway" id="UPA00061">
    <property type="reaction ID" value="UER00516"/>
</dbReference>
<evidence type="ECO:0000256" key="7">
    <source>
        <dbReference type="ARBA" id="ARBA00022679"/>
    </source>
</evidence>
<comment type="catalytic activity">
    <reaction evidence="9">
        <text>5,6-dimethylbenzimidazole + nicotinate beta-D-ribonucleotide = alpha-ribazole 5'-phosphate + nicotinate + H(+)</text>
        <dbReference type="Rhea" id="RHEA:11196"/>
        <dbReference type="ChEBI" id="CHEBI:15378"/>
        <dbReference type="ChEBI" id="CHEBI:15890"/>
        <dbReference type="ChEBI" id="CHEBI:32544"/>
        <dbReference type="ChEBI" id="CHEBI:57502"/>
        <dbReference type="ChEBI" id="CHEBI:57918"/>
        <dbReference type="EC" id="2.4.2.21"/>
    </reaction>
</comment>
<dbReference type="NCBIfam" id="TIGR03160">
    <property type="entry name" value="cobT_DBIPRT"/>
    <property type="match status" value="1"/>
</dbReference>
<dbReference type="Gene3D" id="3.40.50.10210">
    <property type="match status" value="1"/>
</dbReference>
<evidence type="ECO:0000256" key="9">
    <source>
        <dbReference type="ARBA" id="ARBA00047340"/>
    </source>
</evidence>
<dbReference type="Gene3D" id="1.10.1610.10">
    <property type="match status" value="1"/>
</dbReference>
<evidence type="ECO:0000256" key="8">
    <source>
        <dbReference type="ARBA" id="ARBA00030686"/>
    </source>
</evidence>
<organism evidence="10">
    <name type="scientific">hydrothermal vent metagenome</name>
    <dbReference type="NCBI Taxonomy" id="652676"/>
    <lineage>
        <taxon>unclassified sequences</taxon>
        <taxon>metagenomes</taxon>
        <taxon>ecological metagenomes</taxon>
    </lineage>
</organism>